<reference evidence="1" key="1">
    <citation type="journal article" date="2009" name="PLoS Genet.">
        <title>Sequencing, mapping, and analysis of 27,455 maize full-length cDNAs.</title>
        <authorList>
            <person name="Soderlund C."/>
            <person name="Descour A."/>
            <person name="Kudrna D."/>
            <person name="Bomhoff M."/>
            <person name="Boyd L."/>
            <person name="Currie J."/>
            <person name="Angelova A."/>
            <person name="Collura K."/>
            <person name="Wissotski M."/>
            <person name="Ashley E."/>
            <person name="Morrow D."/>
            <person name="Fernandes J."/>
            <person name="Walbot V."/>
            <person name="Yu Y."/>
        </authorList>
    </citation>
    <scope>NUCLEOTIDE SEQUENCE</scope>
    <source>
        <strain evidence="1">B73</strain>
    </source>
</reference>
<dbReference type="EMBL" id="BT083938">
    <property type="protein sequence ID" value="ACR34291.1"/>
    <property type="molecule type" value="mRNA"/>
</dbReference>
<name>C4IZE1_MAIZE</name>
<protein>
    <submittedName>
        <fullName evidence="1">Uncharacterized protein</fullName>
    </submittedName>
</protein>
<evidence type="ECO:0000313" key="1">
    <source>
        <dbReference type="EMBL" id="ACR34291.1"/>
    </source>
</evidence>
<proteinExistence type="evidence at transcript level"/>
<accession>C4IZE1</accession>
<organism evidence="1">
    <name type="scientific">Zea mays</name>
    <name type="common">Maize</name>
    <dbReference type="NCBI Taxonomy" id="4577"/>
    <lineage>
        <taxon>Eukaryota</taxon>
        <taxon>Viridiplantae</taxon>
        <taxon>Streptophyta</taxon>
        <taxon>Embryophyta</taxon>
        <taxon>Tracheophyta</taxon>
        <taxon>Spermatophyta</taxon>
        <taxon>Magnoliopsida</taxon>
        <taxon>Liliopsida</taxon>
        <taxon>Poales</taxon>
        <taxon>Poaceae</taxon>
        <taxon>PACMAD clade</taxon>
        <taxon>Panicoideae</taxon>
        <taxon>Andropogonodae</taxon>
        <taxon>Andropogoneae</taxon>
        <taxon>Tripsacinae</taxon>
        <taxon>Zea</taxon>
    </lineage>
</organism>
<sequence>MAGNHQIRANTHDMI</sequence>
<reference evidence="1" key="2">
    <citation type="submission" date="2012-06" db="EMBL/GenBank/DDBJ databases">
        <authorList>
            <person name="Yu Y."/>
            <person name="Currie J."/>
            <person name="Lomeli R."/>
            <person name="Angelova A."/>
            <person name="Collura K."/>
            <person name="Wissotski M."/>
            <person name="Campos D."/>
            <person name="Kudrna D."/>
            <person name="Golser W."/>
            <person name="Ashely E."/>
            <person name="Descour A."/>
            <person name="Fernandes J."/>
            <person name="Soderlund C."/>
            <person name="Walbot V."/>
        </authorList>
    </citation>
    <scope>NUCLEOTIDE SEQUENCE</scope>
    <source>
        <strain evidence="1">B73</strain>
    </source>
</reference>